<feature type="transmembrane region" description="Helical" evidence="1">
    <location>
        <begin position="9"/>
        <end position="27"/>
    </location>
</feature>
<reference evidence="2 3" key="1">
    <citation type="journal article" date="2008" name="Nature">
        <title>The Trichoplax genome and the nature of placozoans.</title>
        <authorList>
            <person name="Srivastava M."/>
            <person name="Begovic E."/>
            <person name="Chapman J."/>
            <person name="Putnam N.H."/>
            <person name="Hellsten U."/>
            <person name="Kawashima T."/>
            <person name="Kuo A."/>
            <person name="Mitros T."/>
            <person name="Salamov A."/>
            <person name="Carpenter M.L."/>
            <person name="Signorovitch A.Y."/>
            <person name="Moreno M.A."/>
            <person name="Kamm K."/>
            <person name="Grimwood J."/>
            <person name="Schmutz J."/>
            <person name="Shapiro H."/>
            <person name="Grigoriev I.V."/>
            <person name="Buss L.W."/>
            <person name="Schierwater B."/>
            <person name="Dellaporta S.L."/>
            <person name="Rokhsar D.S."/>
        </authorList>
    </citation>
    <scope>NUCLEOTIDE SEQUENCE [LARGE SCALE GENOMIC DNA]</scope>
    <source>
        <strain evidence="2 3">Grell-BS-1999</strain>
    </source>
</reference>
<dbReference type="HOGENOM" id="CLU_1940800_0_0_1"/>
<accession>B3RKI9</accession>
<evidence type="ECO:0000313" key="2">
    <source>
        <dbReference type="EMBL" id="EDV29411.1"/>
    </source>
</evidence>
<dbReference type="RefSeq" id="XP_002108613.1">
    <property type="nucleotide sequence ID" value="XM_002108577.1"/>
</dbReference>
<dbReference type="GeneID" id="6749827"/>
<dbReference type="KEGG" id="tad:TRIADDRAFT_51697"/>
<sequence length="130" mass="14872">MSRVIPARYIRVAILAVILIGMLVFYINDIPWFKDAETLLLSESTCLDDSVNKFIAKLKFENYIIYNPKSASHQYFPYAGNGKLSVYYKKKQFHTAITIDHDHLAIDLPYSPIIHFNVSVDNISLKSEGT</sequence>
<name>B3RKI9_TRIAD</name>
<proteinExistence type="predicted"/>
<protein>
    <submittedName>
        <fullName evidence="2">Uncharacterized protein</fullName>
    </submittedName>
</protein>
<evidence type="ECO:0000313" key="3">
    <source>
        <dbReference type="Proteomes" id="UP000009022"/>
    </source>
</evidence>
<keyword evidence="1" id="KW-0472">Membrane</keyword>
<keyword evidence="3" id="KW-1185">Reference proteome</keyword>
<dbReference type="EMBL" id="DS985241">
    <property type="protein sequence ID" value="EDV29411.1"/>
    <property type="molecule type" value="Genomic_DNA"/>
</dbReference>
<dbReference type="InParanoid" id="B3RKI9"/>
<organism evidence="2 3">
    <name type="scientific">Trichoplax adhaerens</name>
    <name type="common">Trichoplax reptans</name>
    <dbReference type="NCBI Taxonomy" id="10228"/>
    <lineage>
        <taxon>Eukaryota</taxon>
        <taxon>Metazoa</taxon>
        <taxon>Placozoa</taxon>
        <taxon>Uniplacotomia</taxon>
        <taxon>Trichoplacea</taxon>
        <taxon>Trichoplacidae</taxon>
        <taxon>Trichoplax</taxon>
    </lineage>
</organism>
<dbReference type="Proteomes" id="UP000009022">
    <property type="component" value="Unassembled WGS sequence"/>
</dbReference>
<dbReference type="CTD" id="6749827"/>
<evidence type="ECO:0000256" key="1">
    <source>
        <dbReference type="SAM" id="Phobius"/>
    </source>
</evidence>
<keyword evidence="1" id="KW-0812">Transmembrane</keyword>
<dbReference type="AlphaFoldDB" id="B3RKI9"/>
<keyword evidence="1" id="KW-1133">Transmembrane helix</keyword>
<gene>
    <name evidence="2" type="ORF">TRIADDRAFT_51697</name>
</gene>